<gene>
    <name evidence="8" type="ORF">N0F65_011022</name>
</gene>
<evidence type="ECO:0000313" key="8">
    <source>
        <dbReference type="EMBL" id="DBA02550.1"/>
    </source>
</evidence>
<comment type="caution">
    <text evidence="8">The sequence shown here is derived from an EMBL/GenBank/DDBJ whole genome shotgun (WGS) entry which is preliminary data.</text>
</comment>
<feature type="compositionally biased region" description="Gly residues" evidence="7">
    <location>
        <begin position="1"/>
        <end position="21"/>
    </location>
</feature>
<organism evidence="8 9">
    <name type="scientific">Lagenidium giganteum</name>
    <dbReference type="NCBI Taxonomy" id="4803"/>
    <lineage>
        <taxon>Eukaryota</taxon>
        <taxon>Sar</taxon>
        <taxon>Stramenopiles</taxon>
        <taxon>Oomycota</taxon>
        <taxon>Peronosporomycetes</taxon>
        <taxon>Pythiales</taxon>
        <taxon>Pythiaceae</taxon>
    </lineage>
</organism>
<feature type="compositionally biased region" description="Basic and acidic residues" evidence="7">
    <location>
        <begin position="619"/>
        <end position="629"/>
    </location>
</feature>
<keyword evidence="9" id="KW-1185">Reference proteome</keyword>
<keyword evidence="3" id="KW-0677">Repeat</keyword>
<feature type="compositionally biased region" description="Polar residues" evidence="7">
    <location>
        <begin position="644"/>
        <end position="664"/>
    </location>
</feature>
<reference evidence="8" key="1">
    <citation type="submission" date="2022-11" db="EMBL/GenBank/DDBJ databases">
        <authorList>
            <person name="Morgan W.R."/>
            <person name="Tartar A."/>
        </authorList>
    </citation>
    <scope>NUCLEOTIDE SEQUENCE</scope>
    <source>
        <strain evidence="8">ARSEF 373</strain>
    </source>
</reference>
<keyword evidence="5" id="KW-0966">Cell projection</keyword>
<reference evidence="8" key="2">
    <citation type="journal article" date="2023" name="Microbiol Resour">
        <title>Decontamination and Annotation of the Draft Genome Sequence of the Oomycete Lagenidium giganteum ARSEF 373.</title>
        <authorList>
            <person name="Morgan W.R."/>
            <person name="Tartar A."/>
        </authorList>
    </citation>
    <scope>NUCLEOTIDE SEQUENCE</scope>
    <source>
        <strain evidence="8">ARSEF 373</strain>
    </source>
</reference>
<dbReference type="InterPro" id="IPR050576">
    <property type="entry name" value="Cilia_flagella_integrity"/>
</dbReference>
<dbReference type="Proteomes" id="UP001146120">
    <property type="component" value="Unassembled WGS sequence"/>
</dbReference>
<dbReference type="InterPro" id="IPR003591">
    <property type="entry name" value="Leu-rich_rpt_typical-subtyp"/>
</dbReference>
<dbReference type="Gene3D" id="3.80.10.10">
    <property type="entry name" value="Ribonuclease Inhibitor"/>
    <property type="match status" value="3"/>
</dbReference>
<accession>A0AAV2Z9G2</accession>
<feature type="region of interest" description="Disordered" evidence="7">
    <location>
        <begin position="619"/>
        <end position="680"/>
    </location>
</feature>
<evidence type="ECO:0000256" key="5">
    <source>
        <dbReference type="ARBA" id="ARBA00023273"/>
    </source>
</evidence>
<feature type="compositionally biased region" description="Low complexity" evidence="7">
    <location>
        <begin position="82"/>
        <end position="99"/>
    </location>
</feature>
<feature type="region of interest" description="Disordered" evidence="7">
    <location>
        <begin position="1"/>
        <end position="113"/>
    </location>
</feature>
<keyword evidence="2" id="KW-0433">Leucine-rich repeat</keyword>
<evidence type="ECO:0000256" key="4">
    <source>
        <dbReference type="ARBA" id="ARBA00023069"/>
    </source>
</evidence>
<name>A0AAV2Z9G2_9STRA</name>
<dbReference type="PANTHER" id="PTHR45973">
    <property type="entry name" value="PROTEIN PHOSPHATASE 1 REGULATORY SUBUNIT SDS22-RELATED"/>
    <property type="match status" value="1"/>
</dbReference>
<dbReference type="InterPro" id="IPR032675">
    <property type="entry name" value="LRR_dom_sf"/>
</dbReference>
<keyword evidence="6" id="KW-0175">Coiled coil</keyword>
<evidence type="ECO:0000313" key="9">
    <source>
        <dbReference type="Proteomes" id="UP001146120"/>
    </source>
</evidence>
<dbReference type="SMART" id="SM00365">
    <property type="entry name" value="LRR_SD22"/>
    <property type="match status" value="5"/>
</dbReference>
<feature type="compositionally biased region" description="Polar residues" evidence="7">
    <location>
        <begin position="51"/>
        <end position="65"/>
    </location>
</feature>
<keyword evidence="4" id="KW-0969">Cilium</keyword>
<dbReference type="AlphaFoldDB" id="A0AAV2Z9G2"/>
<dbReference type="InterPro" id="IPR001611">
    <property type="entry name" value="Leu-rich_rpt"/>
</dbReference>
<dbReference type="EMBL" id="DAKRPA010000030">
    <property type="protein sequence ID" value="DBA02550.1"/>
    <property type="molecule type" value="Genomic_DNA"/>
</dbReference>
<evidence type="ECO:0000256" key="6">
    <source>
        <dbReference type="SAM" id="Coils"/>
    </source>
</evidence>
<feature type="region of interest" description="Disordered" evidence="7">
    <location>
        <begin position="252"/>
        <end position="327"/>
    </location>
</feature>
<dbReference type="PANTHER" id="PTHR45973:SF9">
    <property type="entry name" value="LEUCINE-RICH REPEAT-CONTAINING PROTEIN 46"/>
    <property type="match status" value="1"/>
</dbReference>
<feature type="compositionally biased region" description="Low complexity" evidence="7">
    <location>
        <begin position="270"/>
        <end position="282"/>
    </location>
</feature>
<dbReference type="PROSITE" id="PS51450">
    <property type="entry name" value="LRR"/>
    <property type="match status" value="7"/>
</dbReference>
<dbReference type="Pfam" id="PF14580">
    <property type="entry name" value="LRR_9"/>
    <property type="match status" value="1"/>
</dbReference>
<dbReference type="SUPFAM" id="SSF52058">
    <property type="entry name" value="L domain-like"/>
    <property type="match status" value="1"/>
</dbReference>
<protein>
    <recommendedName>
        <fullName evidence="10">Leucine-rich repeat-containing protein 49</fullName>
    </recommendedName>
</protein>
<evidence type="ECO:0000256" key="7">
    <source>
        <dbReference type="SAM" id="MobiDB-lite"/>
    </source>
</evidence>
<dbReference type="SMART" id="SM00369">
    <property type="entry name" value="LRR_TYP"/>
    <property type="match status" value="6"/>
</dbReference>
<feature type="compositionally biased region" description="Basic residues" evidence="7">
    <location>
        <begin position="294"/>
        <end position="309"/>
    </location>
</feature>
<evidence type="ECO:0008006" key="10">
    <source>
        <dbReference type="Google" id="ProtNLM"/>
    </source>
</evidence>
<comment type="subcellular location">
    <subcellularLocation>
        <location evidence="1">Cell projection</location>
        <location evidence="1">Cilium</location>
    </subcellularLocation>
</comment>
<feature type="coiled-coil region" evidence="6">
    <location>
        <begin position="582"/>
        <end position="612"/>
    </location>
</feature>
<proteinExistence type="predicted"/>
<evidence type="ECO:0000256" key="2">
    <source>
        <dbReference type="ARBA" id="ARBA00022614"/>
    </source>
</evidence>
<sequence>MQGSNAGNGIGAGTGVTGAAGGSATRRTDGVTLGLFSKIAAARKEKMTPPVSGSMTKPASSGPEQTSDKRQSTSHFPDIVDGSSAASSSTGNSSSNSSSMLTTGRAPVVRSSVAPKKVTARTFAQNLRWSKQSASSLFLDEMRAIPAVGSLTPHGQPHQIGATKTPLTPTPTAARTVERLQRRSVMDLVCHCLSTSCSFAWQWITRRLFRGALFLPASHSRAGHLRRAQDPLYANGVDPAANAGDPLLRRHSEWTSQHKPRTADSTTRGTSNASSKTSSASACHGDGGSDAPVHHQRQQQPHHHHHTVHRTGSLPHGDSGGHDNSNGQEQEIYFAETSEMPGVPIVYRNQKAKASNPERLNLDRRNLPVIPLLEGEQMLRLLNLQNNVIRRIDNLLGLPNLIFLDLYNNRVEKLENFQVVPNLRVLMLGKNRLRVIENLECLRKLDVLDLHSNEIEQMENLNDLVELRVLNLGGNRISVLENIDKLQLLTELNLRRNSIQKIGTLGRLPSLQRLFLSNNKIDSLDVLEPLFQQVSSISELRLDCNHVCDVNQAEYRSRLIKSFPALKHLDLKPLSEAERKDALQYFSQLKMANKEREELQDTQRQHAIAAARAAWDKRESALERQEHSRSTGALAVANGEPHRVSSNAASSWCAATSNQTNNTPKKPLPVDEPELKPTSREEHTLYNNKACFSEIEVHGEYRVLVIYGEAFEALESVKAHSLVNAITFRYVPIDRIMLAATASSSGNLKLFTRLRRLNFVQNDIRRFDQLLWLATLGTKAEEIFLLHNPVCSRSLLRAFIGARMSNVQRVNGEDITGNERALGKQLFQKPTRRGDSSNNAGYDATAALNIARKDTVLTRRPSRNAVGCTSYVVGEVVSAAVEMDRKCSMLEDAWEGLLASIVKETLQDIEQRDSFMAGCLEGL</sequence>
<evidence type="ECO:0000256" key="3">
    <source>
        <dbReference type="ARBA" id="ARBA00022737"/>
    </source>
</evidence>
<evidence type="ECO:0000256" key="1">
    <source>
        <dbReference type="ARBA" id="ARBA00004138"/>
    </source>
</evidence>